<keyword evidence="4" id="KW-0720">Serine protease</keyword>
<protein>
    <submittedName>
        <fullName evidence="7">S49 family peptidase</fullName>
    </submittedName>
</protein>
<dbReference type="PANTHER" id="PTHR33209">
    <property type="entry name" value="PROTEASE 4"/>
    <property type="match status" value="1"/>
</dbReference>
<name>A0ABS5ZKR2_9GAMM</name>
<sequence length="290" mass="31623">QIKPIWALVDEQATSAAYAIASGAHHVIAPRTAQTGSIGVIMAHVDQSKAHEKLGIHVTFIHAGAHKADGNAYQPLPDAVKERFQQEVDSLYALFVDTVARNRQLETNAIRKTEAAIYSSEQAKEMGLIDQILPASQALTVFTHHLNDTRAIMTTPTEPQVKSTQPAVEPVDTDAIKASAIQQERERCLSILQCEAAEGRMTTAIHLVKSGMAADDAKALLETLPKAEASAPKKENTTQSAFTQHMNNDEQPNIPSENTPETTEEPKSAIQQMLSDFELMTGDQKHACRQ</sequence>
<gene>
    <name evidence="7" type="ORF">KCG35_25720</name>
</gene>
<evidence type="ECO:0000256" key="3">
    <source>
        <dbReference type="ARBA" id="ARBA00022801"/>
    </source>
</evidence>
<keyword evidence="3" id="KW-0378">Hydrolase</keyword>
<dbReference type="EMBL" id="JAGSOY010000292">
    <property type="protein sequence ID" value="MBU2714453.1"/>
    <property type="molecule type" value="Genomic_DNA"/>
</dbReference>
<dbReference type="Gene3D" id="3.90.226.10">
    <property type="entry name" value="2-enoyl-CoA Hydratase, Chain A, domain 1"/>
    <property type="match status" value="1"/>
</dbReference>
<keyword evidence="8" id="KW-1185">Reference proteome</keyword>
<feature type="compositionally biased region" description="Low complexity" evidence="5">
    <location>
        <begin position="252"/>
        <end position="261"/>
    </location>
</feature>
<feature type="non-terminal residue" evidence="7">
    <location>
        <position position="1"/>
    </location>
</feature>
<dbReference type="PANTHER" id="PTHR33209:SF1">
    <property type="entry name" value="PEPTIDASE S49 DOMAIN-CONTAINING PROTEIN"/>
    <property type="match status" value="1"/>
</dbReference>
<evidence type="ECO:0000313" key="7">
    <source>
        <dbReference type="EMBL" id="MBU2714453.1"/>
    </source>
</evidence>
<keyword evidence="2" id="KW-0645">Protease</keyword>
<dbReference type="Pfam" id="PF01343">
    <property type="entry name" value="Peptidase_S49"/>
    <property type="match status" value="1"/>
</dbReference>
<dbReference type="RefSeq" id="WP_215822720.1">
    <property type="nucleotide sequence ID" value="NZ_JAGSOY010000292.1"/>
</dbReference>
<evidence type="ECO:0000256" key="2">
    <source>
        <dbReference type="ARBA" id="ARBA00022670"/>
    </source>
</evidence>
<dbReference type="InterPro" id="IPR002142">
    <property type="entry name" value="Peptidase_S49"/>
</dbReference>
<organism evidence="7 8">
    <name type="scientific">Zooshikella harenae</name>
    <dbReference type="NCBI Taxonomy" id="2827238"/>
    <lineage>
        <taxon>Bacteria</taxon>
        <taxon>Pseudomonadati</taxon>
        <taxon>Pseudomonadota</taxon>
        <taxon>Gammaproteobacteria</taxon>
        <taxon>Oceanospirillales</taxon>
        <taxon>Zooshikellaceae</taxon>
        <taxon>Zooshikella</taxon>
    </lineage>
</organism>
<evidence type="ECO:0000313" key="8">
    <source>
        <dbReference type="Proteomes" id="UP000690515"/>
    </source>
</evidence>
<dbReference type="Proteomes" id="UP000690515">
    <property type="component" value="Unassembled WGS sequence"/>
</dbReference>
<dbReference type="Gene3D" id="6.20.330.10">
    <property type="match status" value="1"/>
</dbReference>
<comment type="caution">
    <text evidence="7">The sequence shown here is derived from an EMBL/GenBank/DDBJ whole genome shotgun (WGS) entry which is preliminary data.</text>
</comment>
<dbReference type="InterPro" id="IPR033855">
    <property type="entry name" value="Protein_C"/>
</dbReference>
<feature type="compositionally biased region" description="Polar residues" evidence="5">
    <location>
        <begin position="237"/>
        <end position="251"/>
    </location>
</feature>
<proteinExistence type="inferred from homology"/>
<evidence type="ECO:0000256" key="4">
    <source>
        <dbReference type="ARBA" id="ARBA00022825"/>
    </source>
</evidence>
<evidence type="ECO:0000259" key="6">
    <source>
        <dbReference type="Pfam" id="PF01343"/>
    </source>
</evidence>
<accession>A0ABS5ZKR2</accession>
<evidence type="ECO:0000256" key="5">
    <source>
        <dbReference type="SAM" id="MobiDB-lite"/>
    </source>
</evidence>
<dbReference type="SUPFAM" id="SSF52096">
    <property type="entry name" value="ClpP/crotonase"/>
    <property type="match status" value="1"/>
</dbReference>
<dbReference type="CDD" id="cd07022">
    <property type="entry name" value="S49_Sppa_36K_type"/>
    <property type="match status" value="1"/>
</dbReference>
<comment type="similarity">
    <text evidence="1">Belongs to the peptidase S49 family.</text>
</comment>
<dbReference type="InterPro" id="IPR029045">
    <property type="entry name" value="ClpP/crotonase-like_dom_sf"/>
</dbReference>
<reference evidence="7 8" key="1">
    <citation type="submission" date="2021-04" db="EMBL/GenBank/DDBJ databases">
        <authorList>
            <person name="Pira H."/>
            <person name="Risdian C."/>
            <person name="Wink J."/>
        </authorList>
    </citation>
    <scope>NUCLEOTIDE SEQUENCE [LARGE SCALE GENOMIC DNA]</scope>
    <source>
        <strain evidence="7 8">WH53</strain>
    </source>
</reference>
<feature type="region of interest" description="Disordered" evidence="5">
    <location>
        <begin position="226"/>
        <end position="290"/>
    </location>
</feature>
<evidence type="ECO:0000256" key="1">
    <source>
        <dbReference type="ARBA" id="ARBA00008683"/>
    </source>
</evidence>
<feature type="domain" description="Peptidase S49" evidence="6">
    <location>
        <begin position="2"/>
        <end position="143"/>
    </location>
</feature>